<dbReference type="PROSITE" id="PS00214">
    <property type="entry name" value="FABP"/>
    <property type="match status" value="1"/>
</dbReference>
<keyword evidence="5" id="KW-1185">Reference proteome</keyword>
<dbReference type="CDD" id="cd00742">
    <property type="entry name" value="FABP"/>
    <property type="match status" value="1"/>
</dbReference>
<evidence type="ECO:0000256" key="2">
    <source>
        <dbReference type="ARBA" id="ARBA00023121"/>
    </source>
</evidence>
<evidence type="ECO:0000256" key="3">
    <source>
        <dbReference type="RuleBase" id="RU003696"/>
    </source>
</evidence>
<evidence type="ECO:0000313" key="5">
    <source>
        <dbReference type="Proteomes" id="UP000515154"/>
    </source>
</evidence>
<dbReference type="Proteomes" id="UP000515154">
    <property type="component" value="Linkage group LG29"/>
</dbReference>
<dbReference type="RefSeq" id="XP_029653112.1">
    <property type="nucleotide sequence ID" value="XM_029797252.2"/>
</dbReference>
<accession>A0A6P7TUU5</accession>
<evidence type="ECO:0000259" key="4">
    <source>
        <dbReference type="PROSITE" id="PS00214"/>
    </source>
</evidence>
<organism evidence="5 6">
    <name type="scientific">Octopus sinensis</name>
    <name type="common">East Asian common octopus</name>
    <dbReference type="NCBI Taxonomy" id="2607531"/>
    <lineage>
        <taxon>Eukaryota</taxon>
        <taxon>Metazoa</taxon>
        <taxon>Spiralia</taxon>
        <taxon>Lophotrochozoa</taxon>
        <taxon>Mollusca</taxon>
        <taxon>Cephalopoda</taxon>
        <taxon>Coleoidea</taxon>
        <taxon>Octopodiformes</taxon>
        <taxon>Octopoda</taxon>
        <taxon>Incirrata</taxon>
        <taxon>Octopodidae</taxon>
        <taxon>Octopus</taxon>
    </lineage>
</organism>
<dbReference type="PANTHER" id="PTHR11955">
    <property type="entry name" value="FATTY ACID BINDING PROTEIN"/>
    <property type="match status" value="1"/>
</dbReference>
<proteinExistence type="inferred from homology"/>
<keyword evidence="3" id="KW-0813">Transport</keyword>
<dbReference type="PRINTS" id="PR00178">
    <property type="entry name" value="FATTYACIDBP"/>
</dbReference>
<evidence type="ECO:0000313" key="6">
    <source>
        <dbReference type="RefSeq" id="XP_029653112.1"/>
    </source>
</evidence>
<evidence type="ECO:0000256" key="1">
    <source>
        <dbReference type="ARBA" id="ARBA00008390"/>
    </source>
</evidence>
<comment type="similarity">
    <text evidence="1 3">Belongs to the calycin superfamily. Fatty-acid binding protein (FABP) family.</text>
</comment>
<dbReference type="SUPFAM" id="SSF50814">
    <property type="entry name" value="Lipocalins"/>
    <property type="match status" value="1"/>
</dbReference>
<keyword evidence="2" id="KW-0446">Lipid-binding</keyword>
<dbReference type="GO" id="GO:0008289">
    <property type="term" value="F:lipid binding"/>
    <property type="evidence" value="ECO:0007669"/>
    <property type="project" value="UniProtKB-KW"/>
</dbReference>
<gene>
    <name evidence="6" type="primary">LOC115226228</name>
</gene>
<sequence>MASKLCGKWQIISSENFDEYMKAVGVTAENRALANDKFSGSSKLCQLITNDGDSWTIKTITSVGEREVAFKIGEDFDSQTIDGRAVKVSMKMDGDTLVETQVGNGVESINNRSVEGANMIMTMSACGVTCTRKYEKV</sequence>
<protein>
    <submittedName>
        <fullName evidence="6">Sodium/calcium exchanger regulatory protein 1</fullName>
    </submittedName>
</protein>
<dbReference type="InterPro" id="IPR000566">
    <property type="entry name" value="Lipocln_cytosolic_FA-bd_dom"/>
</dbReference>
<dbReference type="InterPro" id="IPR031259">
    <property type="entry name" value="ILBP"/>
</dbReference>
<name>A0A6P7TUU5_9MOLL</name>
<dbReference type="KEGG" id="osn:115226228"/>
<dbReference type="AlphaFoldDB" id="A0A6P7TUU5"/>
<dbReference type="InterPro" id="IPR000463">
    <property type="entry name" value="Fatty_acid-bd"/>
</dbReference>
<feature type="domain" description="Cytosolic fatty-acid binding proteins" evidence="4">
    <location>
        <begin position="7"/>
        <end position="24"/>
    </location>
</feature>
<dbReference type="Gene3D" id="2.40.128.20">
    <property type="match status" value="1"/>
</dbReference>
<dbReference type="InterPro" id="IPR012674">
    <property type="entry name" value="Calycin"/>
</dbReference>
<dbReference type="Pfam" id="PF00061">
    <property type="entry name" value="Lipocalin"/>
    <property type="match status" value="1"/>
</dbReference>
<reference evidence="6" key="1">
    <citation type="submission" date="2025-08" db="UniProtKB">
        <authorList>
            <consortium name="RefSeq"/>
        </authorList>
    </citation>
    <scope>IDENTIFICATION</scope>
</reference>